<dbReference type="Proteomes" id="UP001141806">
    <property type="component" value="Unassembled WGS sequence"/>
</dbReference>
<dbReference type="PANTHER" id="PTHR34072:SF41">
    <property type="entry name" value="REVERSE TRANSCRIPTASE_RETROTRANSPOSON-DERIVED PROTEIN RNASE H-LIKE DOMAIN-CONTAINING PROTEIN"/>
    <property type="match status" value="1"/>
</dbReference>
<dbReference type="InterPro" id="IPR041373">
    <property type="entry name" value="RT_RNaseH"/>
</dbReference>
<keyword evidence="3" id="KW-0540">Nuclease</keyword>
<dbReference type="GO" id="GO:0004519">
    <property type="term" value="F:endonuclease activity"/>
    <property type="evidence" value="ECO:0007669"/>
    <property type="project" value="UniProtKB-KW"/>
</dbReference>
<evidence type="ECO:0000259" key="8">
    <source>
        <dbReference type="Pfam" id="PF17917"/>
    </source>
</evidence>
<evidence type="ECO:0000256" key="7">
    <source>
        <dbReference type="SAM" id="Coils"/>
    </source>
</evidence>
<dbReference type="AlphaFoldDB" id="A0A9Q0K271"/>
<dbReference type="EMBL" id="JAMYWD010000009">
    <property type="protein sequence ID" value="KAJ4960077.1"/>
    <property type="molecule type" value="Genomic_DNA"/>
</dbReference>
<dbReference type="Pfam" id="PF17917">
    <property type="entry name" value="RT_RNaseH"/>
    <property type="match status" value="1"/>
</dbReference>
<feature type="domain" description="Reverse transcriptase RNase H-like" evidence="8">
    <location>
        <begin position="231"/>
        <end position="330"/>
    </location>
</feature>
<dbReference type="InterPro" id="IPR043502">
    <property type="entry name" value="DNA/RNA_pol_sf"/>
</dbReference>
<dbReference type="GO" id="GO:0003964">
    <property type="term" value="F:RNA-directed DNA polymerase activity"/>
    <property type="evidence" value="ECO:0007669"/>
    <property type="project" value="UniProtKB-KW"/>
</dbReference>
<dbReference type="OrthoDB" id="1909920at2759"/>
<feature type="coiled-coil region" evidence="7">
    <location>
        <begin position="88"/>
        <end position="115"/>
    </location>
</feature>
<evidence type="ECO:0000256" key="3">
    <source>
        <dbReference type="ARBA" id="ARBA00022722"/>
    </source>
</evidence>
<comment type="caution">
    <text evidence="9">The sequence shown here is derived from an EMBL/GenBank/DDBJ whole genome shotgun (WGS) entry which is preliminary data.</text>
</comment>
<keyword evidence="2" id="KW-0548">Nucleotidyltransferase</keyword>
<organism evidence="9 10">
    <name type="scientific">Protea cynaroides</name>
    <dbReference type="NCBI Taxonomy" id="273540"/>
    <lineage>
        <taxon>Eukaryota</taxon>
        <taxon>Viridiplantae</taxon>
        <taxon>Streptophyta</taxon>
        <taxon>Embryophyta</taxon>
        <taxon>Tracheophyta</taxon>
        <taxon>Spermatophyta</taxon>
        <taxon>Magnoliopsida</taxon>
        <taxon>Proteales</taxon>
        <taxon>Proteaceae</taxon>
        <taxon>Protea</taxon>
    </lineage>
</organism>
<keyword evidence="1" id="KW-0808">Transferase</keyword>
<dbReference type="GO" id="GO:0016787">
    <property type="term" value="F:hydrolase activity"/>
    <property type="evidence" value="ECO:0007669"/>
    <property type="project" value="UniProtKB-KW"/>
</dbReference>
<reference evidence="9" key="1">
    <citation type="journal article" date="2023" name="Plant J.">
        <title>The genome of the king protea, Protea cynaroides.</title>
        <authorList>
            <person name="Chang J."/>
            <person name="Duong T.A."/>
            <person name="Schoeman C."/>
            <person name="Ma X."/>
            <person name="Roodt D."/>
            <person name="Barker N."/>
            <person name="Li Z."/>
            <person name="Van de Peer Y."/>
            <person name="Mizrachi E."/>
        </authorList>
    </citation>
    <scope>NUCLEOTIDE SEQUENCE</scope>
    <source>
        <tissue evidence="9">Young leaves</tissue>
    </source>
</reference>
<proteinExistence type="predicted"/>
<dbReference type="CDD" id="cd09274">
    <property type="entry name" value="RNase_HI_RT_Ty3"/>
    <property type="match status" value="1"/>
</dbReference>
<keyword evidence="6" id="KW-0695">RNA-directed DNA polymerase</keyword>
<evidence type="ECO:0000313" key="10">
    <source>
        <dbReference type="Proteomes" id="UP001141806"/>
    </source>
</evidence>
<accession>A0A9Q0K271</accession>
<evidence type="ECO:0000313" key="9">
    <source>
        <dbReference type="EMBL" id="KAJ4960077.1"/>
    </source>
</evidence>
<gene>
    <name evidence="9" type="ORF">NE237_019987</name>
</gene>
<evidence type="ECO:0000256" key="4">
    <source>
        <dbReference type="ARBA" id="ARBA00022759"/>
    </source>
</evidence>
<keyword evidence="7" id="KW-0175">Coiled coil</keyword>
<evidence type="ECO:0000256" key="2">
    <source>
        <dbReference type="ARBA" id="ARBA00022695"/>
    </source>
</evidence>
<sequence>MGELAFSKKKSVTSGIRAKFERGAMTRPDISKVLSDEGATLEARLYRLEATKANGDKKITECFDSVETFEGAMKIALDGVKEDFAGMVDSLREEIDNLRVVNEDLKAKITVLERAVANGGPSQRDIPKLRIPEPKSFNGTRDVKGRSVEFISALQLTKGLKKGEITYVASLREEEDMGPKKAQPQEIEAVLNEYKDIMPNELPKKQPPRRERAFDDLKQAVIDEPVMALPDHTKPFEVQTDVSNFAIGGVLMQDGHPIAYESRKLKETERRYTVQEKEMTAVVHCLRTWRHYLLGSKFMVKTDNVATSYFQSQKKLSPKQARWQDFLAEFDMVLEY</sequence>
<dbReference type="SUPFAM" id="SSF56672">
    <property type="entry name" value="DNA/RNA polymerases"/>
    <property type="match status" value="1"/>
</dbReference>
<evidence type="ECO:0000256" key="1">
    <source>
        <dbReference type="ARBA" id="ARBA00022679"/>
    </source>
</evidence>
<name>A0A9Q0K271_9MAGN</name>
<dbReference type="Gene3D" id="3.10.20.370">
    <property type="match status" value="1"/>
</dbReference>
<evidence type="ECO:0000256" key="5">
    <source>
        <dbReference type="ARBA" id="ARBA00022801"/>
    </source>
</evidence>
<dbReference type="PANTHER" id="PTHR34072">
    <property type="entry name" value="ENZYMATIC POLYPROTEIN-RELATED"/>
    <property type="match status" value="1"/>
</dbReference>
<keyword evidence="4" id="KW-0255">Endonuclease</keyword>
<protein>
    <recommendedName>
        <fullName evidence="8">Reverse transcriptase RNase H-like domain-containing protein</fullName>
    </recommendedName>
</protein>
<keyword evidence="5" id="KW-0378">Hydrolase</keyword>
<keyword evidence="10" id="KW-1185">Reference proteome</keyword>
<evidence type="ECO:0000256" key="6">
    <source>
        <dbReference type="ARBA" id="ARBA00022918"/>
    </source>
</evidence>